<accession>A0A1H3G6B9</accession>
<dbReference type="InterPro" id="IPR010173">
    <property type="entry name" value="CRISPR-assoc_Csm5"/>
</dbReference>
<proteinExistence type="inferred from homology"/>
<keyword evidence="10" id="KW-1185">Reference proteome</keyword>
<feature type="domain" description="CRISPR type III-associated protein" evidence="8">
    <location>
        <begin position="11"/>
        <end position="199"/>
    </location>
</feature>
<dbReference type="InterPro" id="IPR005537">
    <property type="entry name" value="RAMP_III_fam"/>
</dbReference>
<evidence type="ECO:0000256" key="5">
    <source>
        <dbReference type="ARBA" id="ARBA00023118"/>
    </source>
</evidence>
<dbReference type="OrthoDB" id="24360at2"/>
<dbReference type="Proteomes" id="UP000198640">
    <property type="component" value="Unassembled WGS sequence"/>
</dbReference>
<dbReference type="RefSeq" id="WP_090412885.1">
    <property type="nucleotide sequence ID" value="NZ_FNOY01000014.1"/>
</dbReference>
<keyword evidence="5" id="KW-0051">Antiviral defense</keyword>
<dbReference type="GO" id="GO:0051607">
    <property type="term" value="P:defense response to virus"/>
    <property type="evidence" value="ECO:0007669"/>
    <property type="project" value="UniProtKB-KW"/>
</dbReference>
<evidence type="ECO:0000256" key="7">
    <source>
        <dbReference type="SAM" id="Coils"/>
    </source>
</evidence>
<feature type="coiled-coil region" evidence="7">
    <location>
        <begin position="397"/>
        <end position="428"/>
    </location>
</feature>
<evidence type="ECO:0000256" key="1">
    <source>
        <dbReference type="ARBA" id="ARBA00003088"/>
    </source>
</evidence>
<reference evidence="9 10" key="1">
    <citation type="submission" date="2016-10" db="EMBL/GenBank/DDBJ databases">
        <authorList>
            <person name="de Groot N.N."/>
        </authorList>
    </citation>
    <scope>NUCLEOTIDE SEQUENCE [LARGE SCALE GENOMIC DNA]</scope>
    <source>
        <strain evidence="9 10">Nm1</strain>
    </source>
</reference>
<dbReference type="STRING" id="44576.SAMN05421881_101425"/>
<dbReference type="Pfam" id="PF03787">
    <property type="entry name" value="RAMPs"/>
    <property type="match status" value="1"/>
</dbReference>
<dbReference type="PANTHER" id="PTHR38007">
    <property type="entry name" value="CRISPR SYSTEM CMS PROTEIN CSM5"/>
    <property type="match status" value="1"/>
</dbReference>
<name>A0A1H3G6B9_9PROT</name>
<evidence type="ECO:0000313" key="10">
    <source>
        <dbReference type="Proteomes" id="UP000198640"/>
    </source>
</evidence>
<protein>
    <recommendedName>
        <fullName evidence="3">CRISPR system Cms protein Csm5</fullName>
    </recommendedName>
    <alternativeName>
        <fullName evidence="6">CRISPR type III A-associated protein Csm5</fullName>
    </alternativeName>
</protein>
<comment type="similarity">
    <text evidence="2">Belongs to the CRISPR-associated Csm5 family.</text>
</comment>
<organism evidence="9 10">
    <name type="scientific">Nitrosomonas halophila</name>
    <dbReference type="NCBI Taxonomy" id="44576"/>
    <lineage>
        <taxon>Bacteria</taxon>
        <taxon>Pseudomonadati</taxon>
        <taxon>Pseudomonadota</taxon>
        <taxon>Betaproteobacteria</taxon>
        <taxon>Nitrosomonadales</taxon>
        <taxon>Nitrosomonadaceae</taxon>
        <taxon>Nitrosomonas</taxon>
    </lineage>
</organism>
<evidence type="ECO:0000256" key="6">
    <source>
        <dbReference type="ARBA" id="ARBA00031720"/>
    </source>
</evidence>
<dbReference type="AlphaFoldDB" id="A0A1H3G6B9"/>
<dbReference type="EMBL" id="FNOY01000014">
    <property type="protein sequence ID" value="SDX98580.1"/>
    <property type="molecule type" value="Genomic_DNA"/>
</dbReference>
<evidence type="ECO:0000256" key="3">
    <source>
        <dbReference type="ARBA" id="ARBA00016113"/>
    </source>
</evidence>
<evidence type="ECO:0000259" key="8">
    <source>
        <dbReference type="Pfam" id="PF03787"/>
    </source>
</evidence>
<evidence type="ECO:0000256" key="4">
    <source>
        <dbReference type="ARBA" id="ARBA00022884"/>
    </source>
</evidence>
<gene>
    <name evidence="9" type="ORF">SAMN05421881_101425</name>
</gene>
<keyword evidence="4" id="KW-0694">RNA-binding</keyword>
<evidence type="ECO:0000256" key="2">
    <source>
        <dbReference type="ARBA" id="ARBA00006680"/>
    </source>
</evidence>
<dbReference type="PANTHER" id="PTHR38007:SF1">
    <property type="entry name" value="CRISPR SYSTEM CMS PROTEIN CSM5"/>
    <property type="match status" value="1"/>
</dbReference>
<sequence length="538" mass="60983">MQNTDYRPITLTPLSPIHIGCDEDYVPTNFVIQDNLLHYLDMTMLADLLEDDERRKLGESQTIGAIQYFFKSRRDRFAPLAHHIVGIASDIAQEYETKAGRPVQSLTNSNHTYNLFPISRTSYRSLDLSPYLPGSSLKGSIRTAWLNTINQGRPLSDAKENNQALQQRLLGYSAGQFENDPLRHLHVADAHHEEDPAPTHILYAVSKKKRPSEHGTPELKVFLETIPGLLSDAFSGEIRICPDNKDGASNLTWQHLCDVCNAFYWPQLEAELDHTHLAKMLDPAWRQVIQDLLREELAELRAKQQGFLLRVGKHSGAESVTLDVVRDIKILGKKGAPPSYRKETTKETTEKRFASERKDAANNLLPFGWLWVESCQDAYQYLSIAMRDRLRPHTLVLREAQQNRLEQIEQARKQRDAARQAAEQKRLQAEQTARLEAAAAQAKAAELAKLSENMRQIVQLRDAIDKRLVIGQKIPVSDHFFGGHIMALVQQALASQDWSSEERNALAAMLEERASKLINLDAKDFRKKLKLAALRGQA</sequence>
<evidence type="ECO:0000313" key="9">
    <source>
        <dbReference type="EMBL" id="SDX98580.1"/>
    </source>
</evidence>
<dbReference type="GO" id="GO:0003723">
    <property type="term" value="F:RNA binding"/>
    <property type="evidence" value="ECO:0007669"/>
    <property type="project" value="UniProtKB-KW"/>
</dbReference>
<comment type="function">
    <text evidence="1">This subunit might be involved in maturation of a crRNA intermediate to its mature form.</text>
</comment>
<keyword evidence="7" id="KW-0175">Coiled coil</keyword>
<dbReference type="NCBIfam" id="TIGR01899">
    <property type="entry name" value="cas_TM1807_csm5"/>
    <property type="match status" value="1"/>
</dbReference>